<feature type="domain" description="Reductase C-terminal" evidence="6">
    <location>
        <begin position="319"/>
        <end position="400"/>
    </location>
</feature>
<proteinExistence type="predicted"/>
<evidence type="ECO:0000259" key="6">
    <source>
        <dbReference type="Pfam" id="PF14759"/>
    </source>
</evidence>
<dbReference type="Pfam" id="PF14759">
    <property type="entry name" value="Reductase_C"/>
    <property type="match status" value="1"/>
</dbReference>
<comment type="caution">
    <text evidence="7">The sequence shown here is derived from an EMBL/GenBank/DDBJ whole genome shotgun (WGS) entry which is preliminary data.</text>
</comment>
<dbReference type="AlphaFoldDB" id="A0A271KA05"/>
<gene>
    <name evidence="7" type="ORF">CIT31_27160</name>
</gene>
<dbReference type="InterPro" id="IPR050446">
    <property type="entry name" value="FAD-oxidoreductase/Apoptosis"/>
</dbReference>
<keyword evidence="8" id="KW-1185">Reference proteome</keyword>
<sequence length="416" mass="43944">MKNGVVIVGAGHAGVQAAAGLREDGYDGPVILVGDENELPYHKPPLSKTFIKDQEAKPQPLRGEAFYTGSTIDYRPGIRIDRIDAGRRLELSGGGVLPFDRLILATGSRPRILPLPGSELSGVVSLRSLADARLIRALSAQSEDVVIVGGGFIGLEIAATLKAAGREVTVVEAVDRLLGRAVAPVIARHVRQRLEATGVRILTGTMIARLEGENGHVSAAITTSGERLPAQMVIVGIGVVPNVELAQAAGITIANGIRVDQQMRTSVPEILAIGDAASYRHWLTGGDVRLESVQNATDQARLAARTIVGHADAFAAVPWFWSDIGDMKLQMVGLISGGDSHVVLGDVNENKFSIYHYAGNRLLGIESVNRPGDHMLGRKMLGAGFSPTLQTVATGPDGLKAALAAFQKEEPVRAAE</sequence>
<dbReference type="InterPro" id="IPR036188">
    <property type="entry name" value="FAD/NAD-bd_sf"/>
</dbReference>
<keyword evidence="3" id="KW-0274">FAD</keyword>
<evidence type="ECO:0000259" key="5">
    <source>
        <dbReference type="Pfam" id="PF07992"/>
    </source>
</evidence>
<accession>A0A271KA05</accession>
<dbReference type="PANTHER" id="PTHR43557">
    <property type="entry name" value="APOPTOSIS-INDUCING FACTOR 1"/>
    <property type="match status" value="1"/>
</dbReference>
<dbReference type="PRINTS" id="PR00411">
    <property type="entry name" value="PNDRDTASEI"/>
</dbReference>
<evidence type="ECO:0000313" key="7">
    <source>
        <dbReference type="EMBL" id="PAP92571.1"/>
    </source>
</evidence>
<dbReference type="GO" id="GO:0016651">
    <property type="term" value="F:oxidoreductase activity, acting on NAD(P)H"/>
    <property type="evidence" value="ECO:0007669"/>
    <property type="project" value="TreeGrafter"/>
</dbReference>
<reference evidence="7 8" key="1">
    <citation type="submission" date="2017-08" db="EMBL/GenBank/DDBJ databases">
        <title>Mesorhizobium wenxinae sp. nov., a novel rhizobial species isolated from root nodules of chickpea (Cicer arietinum L.).</title>
        <authorList>
            <person name="Zhang J."/>
        </authorList>
    </citation>
    <scope>NUCLEOTIDE SEQUENCE [LARGE SCALE GENOMIC DNA]</scope>
    <source>
        <strain evidence="8">WYCCWR 10019</strain>
    </source>
</reference>
<name>A0A271KA05_9HYPH</name>
<dbReference type="SUPFAM" id="SSF55424">
    <property type="entry name" value="FAD/NAD-linked reductases, dimerisation (C-terminal) domain"/>
    <property type="match status" value="1"/>
</dbReference>
<dbReference type="Proteomes" id="UP000215931">
    <property type="component" value="Unassembled WGS sequence"/>
</dbReference>
<keyword evidence="4" id="KW-0560">Oxidoreductase</keyword>
<dbReference type="EMBL" id="NPKH01000034">
    <property type="protein sequence ID" value="PAP92571.1"/>
    <property type="molecule type" value="Genomic_DNA"/>
</dbReference>
<dbReference type="PANTHER" id="PTHR43557:SF2">
    <property type="entry name" value="RIESKE DOMAIN-CONTAINING PROTEIN-RELATED"/>
    <property type="match status" value="1"/>
</dbReference>
<protein>
    <submittedName>
        <fullName evidence="7">FAD-dependent oxidoreductase</fullName>
    </submittedName>
</protein>
<feature type="domain" description="FAD/NAD(P)-binding" evidence="5">
    <location>
        <begin position="5"/>
        <end position="300"/>
    </location>
</feature>
<dbReference type="Gene3D" id="3.50.50.60">
    <property type="entry name" value="FAD/NAD(P)-binding domain"/>
    <property type="match status" value="2"/>
</dbReference>
<organism evidence="7 8">
    <name type="scientific">Mesorhizobium wenxiniae</name>
    <dbReference type="NCBI Taxonomy" id="2014805"/>
    <lineage>
        <taxon>Bacteria</taxon>
        <taxon>Pseudomonadati</taxon>
        <taxon>Pseudomonadota</taxon>
        <taxon>Alphaproteobacteria</taxon>
        <taxon>Hyphomicrobiales</taxon>
        <taxon>Phyllobacteriaceae</taxon>
        <taxon>Mesorhizobium</taxon>
    </lineage>
</organism>
<evidence type="ECO:0000256" key="2">
    <source>
        <dbReference type="ARBA" id="ARBA00022630"/>
    </source>
</evidence>
<evidence type="ECO:0000256" key="1">
    <source>
        <dbReference type="ARBA" id="ARBA00001974"/>
    </source>
</evidence>
<dbReference type="PRINTS" id="PR00368">
    <property type="entry name" value="FADPNR"/>
</dbReference>
<dbReference type="RefSeq" id="WP_095521139.1">
    <property type="nucleotide sequence ID" value="NZ_NPKH01000034.1"/>
</dbReference>
<dbReference type="Gene3D" id="3.30.390.30">
    <property type="match status" value="1"/>
</dbReference>
<comment type="cofactor">
    <cofactor evidence="1">
        <name>FAD</name>
        <dbReference type="ChEBI" id="CHEBI:57692"/>
    </cofactor>
</comment>
<evidence type="ECO:0000313" key="8">
    <source>
        <dbReference type="Proteomes" id="UP000215931"/>
    </source>
</evidence>
<dbReference type="InterPro" id="IPR028202">
    <property type="entry name" value="Reductase_C"/>
</dbReference>
<dbReference type="SUPFAM" id="SSF51905">
    <property type="entry name" value="FAD/NAD(P)-binding domain"/>
    <property type="match status" value="1"/>
</dbReference>
<dbReference type="InterPro" id="IPR023753">
    <property type="entry name" value="FAD/NAD-binding_dom"/>
</dbReference>
<dbReference type="Pfam" id="PF07992">
    <property type="entry name" value="Pyr_redox_2"/>
    <property type="match status" value="1"/>
</dbReference>
<dbReference type="OrthoDB" id="7809559at2"/>
<evidence type="ECO:0000256" key="3">
    <source>
        <dbReference type="ARBA" id="ARBA00022827"/>
    </source>
</evidence>
<keyword evidence="2" id="KW-0285">Flavoprotein</keyword>
<evidence type="ECO:0000256" key="4">
    <source>
        <dbReference type="ARBA" id="ARBA00023002"/>
    </source>
</evidence>
<dbReference type="InterPro" id="IPR016156">
    <property type="entry name" value="FAD/NAD-linked_Rdtase_dimer_sf"/>
</dbReference>
<dbReference type="GO" id="GO:0005737">
    <property type="term" value="C:cytoplasm"/>
    <property type="evidence" value="ECO:0007669"/>
    <property type="project" value="TreeGrafter"/>
</dbReference>